<dbReference type="SUPFAM" id="SSF103473">
    <property type="entry name" value="MFS general substrate transporter"/>
    <property type="match status" value="1"/>
</dbReference>
<dbReference type="GO" id="GO:0022857">
    <property type="term" value="F:transmembrane transporter activity"/>
    <property type="evidence" value="ECO:0007669"/>
    <property type="project" value="InterPro"/>
</dbReference>
<feature type="transmembrane region" description="Helical" evidence="6">
    <location>
        <begin position="310"/>
        <end position="334"/>
    </location>
</feature>
<dbReference type="InterPro" id="IPR020846">
    <property type="entry name" value="MFS_dom"/>
</dbReference>
<feature type="transmembrane region" description="Helical" evidence="6">
    <location>
        <begin position="283"/>
        <end position="304"/>
    </location>
</feature>
<dbReference type="EMBL" id="LNYK01000010">
    <property type="protein sequence ID" value="KTD22394.1"/>
    <property type="molecule type" value="Genomic_DNA"/>
</dbReference>
<evidence type="ECO:0000256" key="2">
    <source>
        <dbReference type="ARBA" id="ARBA00022448"/>
    </source>
</evidence>
<dbReference type="Proteomes" id="UP000054997">
    <property type="component" value="Unassembled WGS sequence"/>
</dbReference>
<evidence type="ECO:0000256" key="1">
    <source>
        <dbReference type="ARBA" id="ARBA00004141"/>
    </source>
</evidence>
<dbReference type="PROSITE" id="PS50850">
    <property type="entry name" value="MFS"/>
    <property type="match status" value="1"/>
</dbReference>
<keyword evidence="9" id="KW-1185">Reference proteome</keyword>
<comment type="caution">
    <text evidence="8">The sequence shown here is derived from an EMBL/GenBank/DDBJ whole genome shotgun (WGS) entry which is preliminary data.</text>
</comment>
<dbReference type="PANTHER" id="PTHR12778">
    <property type="entry name" value="SOLUTE CARRIER FAMILY 33 ACETYL-COA TRANSPORTER -RELATED"/>
    <property type="match status" value="1"/>
</dbReference>
<feature type="transmembrane region" description="Helical" evidence="6">
    <location>
        <begin position="346"/>
        <end position="367"/>
    </location>
</feature>
<feature type="transmembrane region" description="Helical" evidence="6">
    <location>
        <begin position="167"/>
        <end position="184"/>
    </location>
</feature>
<dbReference type="AlphaFoldDB" id="A0A0W0VQS7"/>
<dbReference type="STRING" id="45068.Llon_0612"/>
<proteinExistence type="predicted"/>
<dbReference type="InterPro" id="IPR036259">
    <property type="entry name" value="MFS_trans_sf"/>
</dbReference>
<gene>
    <name evidence="8" type="ORF">Llon_0612</name>
</gene>
<feature type="transmembrane region" description="Helical" evidence="6">
    <location>
        <begin position="140"/>
        <end position="161"/>
    </location>
</feature>
<feature type="transmembrane region" description="Helical" evidence="6">
    <location>
        <begin position="73"/>
        <end position="93"/>
    </location>
</feature>
<dbReference type="RefSeq" id="WP_083503249.1">
    <property type="nucleotide sequence ID" value="NZ_CAAAHZ010000007.1"/>
</dbReference>
<dbReference type="Pfam" id="PF07690">
    <property type="entry name" value="MFS_1"/>
    <property type="match status" value="1"/>
</dbReference>
<evidence type="ECO:0000256" key="4">
    <source>
        <dbReference type="ARBA" id="ARBA00022989"/>
    </source>
</evidence>
<evidence type="ECO:0000256" key="5">
    <source>
        <dbReference type="ARBA" id="ARBA00023136"/>
    </source>
</evidence>
<dbReference type="PATRIC" id="fig|45068.5.peg.658"/>
<feature type="transmembrane region" description="Helical" evidence="6">
    <location>
        <begin position="99"/>
        <end position="119"/>
    </location>
</feature>
<evidence type="ECO:0000313" key="9">
    <source>
        <dbReference type="Proteomes" id="UP000054997"/>
    </source>
</evidence>
<dbReference type="InterPro" id="IPR004752">
    <property type="entry name" value="AmpG_permease/AT-1"/>
</dbReference>
<keyword evidence="3 6" id="KW-0812">Transmembrane</keyword>
<dbReference type="Gene3D" id="1.20.1250.20">
    <property type="entry name" value="MFS general substrate transporter like domains"/>
    <property type="match status" value="1"/>
</dbReference>
<evidence type="ECO:0000259" key="7">
    <source>
        <dbReference type="PROSITE" id="PS50850"/>
    </source>
</evidence>
<accession>A0A0W0VQS7</accession>
<dbReference type="NCBIfam" id="TIGR00901">
    <property type="entry name" value="2A0125"/>
    <property type="match status" value="1"/>
</dbReference>
<protein>
    <submittedName>
        <fullName evidence="8">Beta lactamase induction signal transducer AmpG</fullName>
    </submittedName>
</protein>
<feature type="transmembrane region" description="Helical" evidence="6">
    <location>
        <begin position="373"/>
        <end position="394"/>
    </location>
</feature>
<name>A0A0W0VQS7_9GAMM</name>
<keyword evidence="4 6" id="KW-1133">Transmembrane helix</keyword>
<feature type="transmembrane region" description="Helical" evidence="6">
    <location>
        <begin position="213"/>
        <end position="242"/>
    </location>
</feature>
<feature type="domain" description="Major facilitator superfamily (MFS) profile" evidence="7">
    <location>
        <begin position="4"/>
        <end position="398"/>
    </location>
</feature>
<keyword evidence="2" id="KW-0813">Transport</keyword>
<dbReference type="InterPro" id="IPR011701">
    <property type="entry name" value="MFS"/>
</dbReference>
<reference evidence="8 9" key="1">
    <citation type="submission" date="2015-11" db="EMBL/GenBank/DDBJ databases">
        <title>Genomic analysis of 38 Legionella species identifies large and diverse effector repertoires.</title>
        <authorList>
            <person name="Burstein D."/>
            <person name="Amaro F."/>
            <person name="Zusman T."/>
            <person name="Lifshitz Z."/>
            <person name="Cohen O."/>
            <person name="Gilbert J.A."/>
            <person name="Pupko T."/>
            <person name="Shuman H.A."/>
            <person name="Segal G."/>
        </authorList>
    </citation>
    <scope>NUCLEOTIDE SEQUENCE [LARGE SCALE GENOMIC DNA]</scope>
    <source>
        <strain evidence="8 9">ATCC 49505</strain>
    </source>
</reference>
<dbReference type="PANTHER" id="PTHR12778:SF10">
    <property type="entry name" value="MAJOR FACILITATOR SUPERFAMILY DOMAIN-CONTAINING PROTEIN 3"/>
    <property type="match status" value="1"/>
</dbReference>
<feature type="transmembrane region" description="Helical" evidence="6">
    <location>
        <begin position="28"/>
        <end position="52"/>
    </location>
</feature>
<organism evidence="8 9">
    <name type="scientific">Legionella londiniensis</name>
    <dbReference type="NCBI Taxonomy" id="45068"/>
    <lineage>
        <taxon>Bacteria</taxon>
        <taxon>Pseudomonadati</taxon>
        <taxon>Pseudomonadota</taxon>
        <taxon>Gammaproteobacteria</taxon>
        <taxon>Legionellales</taxon>
        <taxon>Legionellaceae</taxon>
        <taxon>Legionella</taxon>
    </lineage>
</organism>
<keyword evidence="5 6" id="KW-0472">Membrane</keyword>
<feature type="transmembrane region" description="Helical" evidence="6">
    <location>
        <begin position="254"/>
        <end position="276"/>
    </location>
</feature>
<evidence type="ECO:0000256" key="6">
    <source>
        <dbReference type="SAM" id="Phobius"/>
    </source>
</evidence>
<evidence type="ECO:0000313" key="8">
    <source>
        <dbReference type="EMBL" id="KTD22394.1"/>
    </source>
</evidence>
<dbReference type="GO" id="GO:0016020">
    <property type="term" value="C:membrane"/>
    <property type="evidence" value="ECO:0007669"/>
    <property type="project" value="UniProtKB-SubCell"/>
</dbReference>
<dbReference type="OrthoDB" id="9787815at2"/>
<comment type="subcellular location">
    <subcellularLocation>
        <location evidence="1">Membrane</location>
        <topology evidence="1">Multi-pass membrane protein</topology>
    </subcellularLocation>
</comment>
<evidence type="ECO:0000256" key="3">
    <source>
        <dbReference type="ARBA" id="ARBA00022692"/>
    </source>
</evidence>
<sequence>MNKRLFIVFVLGFSSGLPLSLLTSTLQAWFSASGISIMATGLLSLVGLPYVYRILWGPLLDRYTLTSLGKRRSWILATQMVLLLGFNFMAWFSPEDSSQMLAVLAFLFACFAATQDMAIEAHRTEYLPLHEHGLGASYATFGYRLGLMVSGSLALILAQYAGWAVTYRLMGFLMIFGMAAVFYSPEPSKSTEKISMVNAYFAPLKELFTRPRFVSLILFILFYKFGEAFTTTTSGIVMPFLIQGVGFSLSTIGYVNKFMGIVAILAGGLTAGFILTKWPVYRALMWFGIMQAMANSLFVLLAIAGKNLTLFAFAIVCDNFVAGMATTALVALFMRIVDKRYTATQFSLLATLATIPRVFSGPVAALLQSWFGWVGLYQISVLLALGFIPFLLILNRSLWQMAEVQG</sequence>